<name>A0A7D7LL86_9FLAO</name>
<dbReference type="PROSITE" id="PS52004">
    <property type="entry name" value="KS3_2"/>
    <property type="match status" value="1"/>
</dbReference>
<evidence type="ECO:0000313" key="7">
    <source>
        <dbReference type="Proteomes" id="UP000515349"/>
    </source>
</evidence>
<evidence type="ECO:0000259" key="4">
    <source>
        <dbReference type="PROSITE" id="PS52004"/>
    </source>
</evidence>
<dbReference type="EMBL" id="JACEUX010000002">
    <property type="protein sequence ID" value="MBA5247260.1"/>
    <property type="molecule type" value="Genomic_DNA"/>
</dbReference>
<dbReference type="InterPro" id="IPR020841">
    <property type="entry name" value="PKS_Beta-ketoAc_synthase_dom"/>
</dbReference>
<accession>A0A7D7LL86</accession>
<dbReference type="GO" id="GO:0006633">
    <property type="term" value="P:fatty acid biosynthetic process"/>
    <property type="evidence" value="ECO:0007669"/>
    <property type="project" value="TreeGrafter"/>
</dbReference>
<dbReference type="Proteomes" id="UP000515349">
    <property type="component" value="Chromosome"/>
</dbReference>
<dbReference type="InterPro" id="IPR000794">
    <property type="entry name" value="Beta-ketoacyl_synthase"/>
</dbReference>
<reference evidence="5" key="3">
    <citation type="submission" date="2020-07" db="EMBL/GenBank/DDBJ databases">
        <authorList>
            <person name="Yang C."/>
        </authorList>
    </citation>
    <scope>NUCLEOTIDE SEQUENCE</scope>
    <source>
        <strain evidence="5">Cx-624</strain>
    </source>
</reference>
<sequence>MEKTTTYITDYNCITPLGFNVADNWQNVLDGKSGIRKHDLFESQPPFHAGIIDNNELERIFSAEFESENFTRLEKMLLLSLKPLVERHGVKEKTAFILSTTKGNVSLLKNKIAPPEDAYLSVMAKKIAAFFGFKTRPVVISNACVSGVMAVSVAKNMIESGLYEDAYVLAGDEVSEFVISGFNSFQAMSANPCKPYDENRDGITIGEAAAAVYLTSTSPSVSLYFEILGESAVNDANHISGPSRTGEGLFRSIENAIKEAQISAKLIDYLSAHGTATVYNDEMESIAFTRAGLQHTPVNSLKGFYGHCLGASGLLELIIAMESARSNMLIKSLNLKRQGISEPLNIIAENKVQEIEYILKTASGFGGSNAAIILKKCAQ</sequence>
<dbReference type="Proteomes" id="UP000539710">
    <property type="component" value="Unassembled WGS sequence"/>
</dbReference>
<keyword evidence="2 3" id="KW-0808">Transferase</keyword>
<dbReference type="InterPro" id="IPR014031">
    <property type="entry name" value="Ketoacyl_synth_C"/>
</dbReference>
<dbReference type="SUPFAM" id="SSF53901">
    <property type="entry name" value="Thiolase-like"/>
    <property type="match status" value="1"/>
</dbReference>
<evidence type="ECO:0000256" key="1">
    <source>
        <dbReference type="ARBA" id="ARBA00008467"/>
    </source>
</evidence>
<dbReference type="InterPro" id="IPR016039">
    <property type="entry name" value="Thiolase-like"/>
</dbReference>
<organism evidence="6 7">
    <name type="scientific">Marnyiella aurantia</name>
    <dbReference type="NCBI Taxonomy" id="2758037"/>
    <lineage>
        <taxon>Bacteria</taxon>
        <taxon>Pseudomonadati</taxon>
        <taxon>Bacteroidota</taxon>
        <taxon>Flavobacteriia</taxon>
        <taxon>Flavobacteriales</taxon>
        <taxon>Weeksellaceae</taxon>
        <taxon>Marnyiella</taxon>
    </lineage>
</organism>
<proteinExistence type="inferred from homology"/>
<dbReference type="Gene3D" id="3.40.47.10">
    <property type="match status" value="1"/>
</dbReference>
<evidence type="ECO:0000313" key="8">
    <source>
        <dbReference type="Proteomes" id="UP000539710"/>
    </source>
</evidence>
<dbReference type="AlphaFoldDB" id="A0A7D7LL86"/>
<reference evidence="6 7" key="1">
    <citation type="submission" date="2020-07" db="EMBL/GenBank/DDBJ databases">
        <title>Chryseobacterium sp.cx-624.</title>
        <authorList>
            <person name="Yang C."/>
        </authorList>
    </citation>
    <scope>NUCLEOTIDE SEQUENCE [LARGE SCALE GENOMIC DNA]</scope>
    <source>
        <strain evidence="7">cx-624</strain>
        <strain evidence="6">Cx-624</strain>
    </source>
</reference>
<dbReference type="SMART" id="SM00825">
    <property type="entry name" value="PKS_KS"/>
    <property type="match status" value="1"/>
</dbReference>
<evidence type="ECO:0000313" key="6">
    <source>
        <dbReference type="EMBL" id="QMS97419.1"/>
    </source>
</evidence>
<evidence type="ECO:0000256" key="3">
    <source>
        <dbReference type="RuleBase" id="RU003694"/>
    </source>
</evidence>
<keyword evidence="8" id="KW-1185">Reference proteome</keyword>
<gene>
    <name evidence="6" type="ORF">H1R16_06665</name>
    <name evidence="5" type="ORF">H2507_08775</name>
</gene>
<dbReference type="KEGG" id="cbau:H1R16_06665"/>
<dbReference type="GO" id="GO:0004315">
    <property type="term" value="F:3-oxoacyl-[acyl-carrier-protein] synthase activity"/>
    <property type="evidence" value="ECO:0007669"/>
    <property type="project" value="TreeGrafter"/>
</dbReference>
<comment type="similarity">
    <text evidence="1 3">Belongs to the thiolase-like superfamily. Beta-ketoacyl-ACP synthases family.</text>
</comment>
<dbReference type="Pfam" id="PF00109">
    <property type="entry name" value="ketoacyl-synt"/>
    <property type="match status" value="1"/>
</dbReference>
<evidence type="ECO:0000313" key="5">
    <source>
        <dbReference type="EMBL" id="MBA5247260.1"/>
    </source>
</evidence>
<dbReference type="Pfam" id="PF02801">
    <property type="entry name" value="Ketoacyl-synt_C"/>
    <property type="match status" value="1"/>
</dbReference>
<evidence type="ECO:0000256" key="2">
    <source>
        <dbReference type="ARBA" id="ARBA00022679"/>
    </source>
</evidence>
<dbReference type="RefSeq" id="WP_181887344.1">
    <property type="nucleotide sequence ID" value="NZ_CP059472.1"/>
</dbReference>
<dbReference type="PANTHER" id="PTHR11712">
    <property type="entry name" value="POLYKETIDE SYNTHASE-RELATED"/>
    <property type="match status" value="1"/>
</dbReference>
<dbReference type="PANTHER" id="PTHR11712:SF336">
    <property type="entry name" value="3-OXOACYL-[ACYL-CARRIER-PROTEIN] SYNTHASE, MITOCHONDRIAL"/>
    <property type="match status" value="1"/>
</dbReference>
<protein>
    <submittedName>
        <fullName evidence="6">Beta-ketoacyl synthase</fullName>
    </submittedName>
</protein>
<dbReference type="InterPro" id="IPR014030">
    <property type="entry name" value="Ketoacyl_synth_N"/>
</dbReference>
<reference evidence="8" key="2">
    <citation type="submission" date="2020-07" db="EMBL/GenBank/DDBJ databases">
        <title>Flavobacterium sp. xlx-214.</title>
        <authorList>
            <person name="Yang C."/>
        </authorList>
    </citation>
    <scope>NUCLEOTIDE SEQUENCE [LARGE SCALE GENOMIC DNA]</scope>
    <source>
        <strain evidence="8">CX-624</strain>
    </source>
</reference>
<feature type="domain" description="Ketosynthase family 3 (KS3)" evidence="4">
    <location>
        <begin position="3"/>
        <end position="376"/>
    </location>
</feature>
<dbReference type="EMBL" id="CP059472">
    <property type="protein sequence ID" value="QMS97419.1"/>
    <property type="molecule type" value="Genomic_DNA"/>
</dbReference>